<gene>
    <name evidence="2" type="ORF">ELS19_01575</name>
</gene>
<keyword evidence="2" id="KW-0378">Hydrolase</keyword>
<sequence length="334" mass="36292">MAEKQDPVERASDGAMDLYDISTWEQRTSVDGLASALYWLFRASSRFLIIAVAFGLLVSIGGFAAITDLEIGLLTVLSAIPALGLAAYVYYSDITTGEPLVLLVGTFLLSVLTASFAARLNSYLGGYFEILGFAGTLLSFFLVVGPVEESMKLLAVRLFAYTDDRFNSVVDGAVYGAMAGLGFAFIENAIYITRELPMQNLDLSLGLLGMGGSITAARALAGPGHVIYSAIAGYYLGLAKFNRENRGPIIIKGLLIAAFVHAMYNVTVGFGTVAIDLFTPLSGLWASIAYVLIYDGIFGYFLIRKIRRYSRAYRQAHMPTYDEASMQSEMTEYE</sequence>
<name>A0A482T7J9_9EURY</name>
<dbReference type="RefSeq" id="WP_129783284.1">
    <property type="nucleotide sequence ID" value="NZ_RZHH01000002.1"/>
</dbReference>
<dbReference type="InterPro" id="IPR026898">
    <property type="entry name" value="PrsW"/>
</dbReference>
<organism evidence="2 3">
    <name type="scientific">Halogeometricum borinquense</name>
    <dbReference type="NCBI Taxonomy" id="60847"/>
    <lineage>
        <taxon>Archaea</taxon>
        <taxon>Methanobacteriati</taxon>
        <taxon>Methanobacteriota</taxon>
        <taxon>Stenosarchaea group</taxon>
        <taxon>Halobacteria</taxon>
        <taxon>Halobacteriales</taxon>
        <taxon>Haloferacaceae</taxon>
        <taxon>Halogeometricum</taxon>
    </lineage>
</organism>
<evidence type="ECO:0000313" key="2">
    <source>
        <dbReference type="EMBL" id="RYJ12787.1"/>
    </source>
</evidence>
<feature type="transmembrane region" description="Helical" evidence="1">
    <location>
        <begin position="249"/>
        <end position="275"/>
    </location>
</feature>
<evidence type="ECO:0000256" key="1">
    <source>
        <dbReference type="SAM" id="Phobius"/>
    </source>
</evidence>
<feature type="transmembrane region" description="Helical" evidence="1">
    <location>
        <begin position="212"/>
        <end position="237"/>
    </location>
</feature>
<keyword evidence="1" id="KW-0472">Membrane</keyword>
<dbReference type="PANTHER" id="PTHR36844:SF1">
    <property type="entry name" value="PROTEASE PRSW"/>
    <property type="match status" value="1"/>
</dbReference>
<dbReference type="GO" id="GO:0008237">
    <property type="term" value="F:metallopeptidase activity"/>
    <property type="evidence" value="ECO:0007669"/>
    <property type="project" value="UniProtKB-KW"/>
</dbReference>
<keyword evidence="2" id="KW-0645">Protease</keyword>
<feature type="transmembrane region" description="Helical" evidence="1">
    <location>
        <begin position="100"/>
        <end position="118"/>
    </location>
</feature>
<dbReference type="PANTHER" id="PTHR36844">
    <property type="entry name" value="PROTEASE PRSW"/>
    <property type="match status" value="1"/>
</dbReference>
<protein>
    <submittedName>
        <fullName evidence="2">PrsW family intramembrane metalloprotease</fullName>
    </submittedName>
</protein>
<dbReference type="GO" id="GO:0006508">
    <property type="term" value="P:proteolysis"/>
    <property type="evidence" value="ECO:0007669"/>
    <property type="project" value="UniProtKB-KW"/>
</dbReference>
<dbReference type="Pfam" id="PF13367">
    <property type="entry name" value="PrsW-protease"/>
    <property type="match status" value="1"/>
</dbReference>
<dbReference type="EMBL" id="RZHH01000002">
    <property type="protein sequence ID" value="RYJ12787.1"/>
    <property type="molecule type" value="Genomic_DNA"/>
</dbReference>
<feature type="transmembrane region" description="Helical" evidence="1">
    <location>
        <begin position="47"/>
        <end position="66"/>
    </location>
</feature>
<comment type="caution">
    <text evidence="2">The sequence shown here is derived from an EMBL/GenBank/DDBJ whole genome shotgun (WGS) entry which is preliminary data.</text>
</comment>
<keyword evidence="1" id="KW-1133">Transmembrane helix</keyword>
<keyword evidence="2" id="KW-0482">Metalloprotease</keyword>
<dbReference type="Proteomes" id="UP000294028">
    <property type="component" value="Unassembled WGS sequence"/>
</dbReference>
<accession>A0A482T7J9</accession>
<feature type="transmembrane region" description="Helical" evidence="1">
    <location>
        <begin position="168"/>
        <end position="192"/>
    </location>
</feature>
<feature type="transmembrane region" description="Helical" evidence="1">
    <location>
        <begin position="281"/>
        <end position="303"/>
    </location>
</feature>
<feature type="transmembrane region" description="Helical" evidence="1">
    <location>
        <begin position="124"/>
        <end position="147"/>
    </location>
</feature>
<evidence type="ECO:0000313" key="3">
    <source>
        <dbReference type="Proteomes" id="UP000294028"/>
    </source>
</evidence>
<keyword evidence="1" id="KW-0812">Transmembrane</keyword>
<proteinExistence type="predicted"/>
<feature type="transmembrane region" description="Helical" evidence="1">
    <location>
        <begin position="72"/>
        <end position="91"/>
    </location>
</feature>
<dbReference type="AlphaFoldDB" id="A0A482T7J9"/>
<reference evidence="2 3" key="1">
    <citation type="submission" date="2018-12" db="EMBL/GenBank/DDBJ databases">
        <title>Genome analysis provides insights into bioremediation potentialities of Halogeometricum borinquense strain N11.</title>
        <authorList>
            <person name="Najjari A."/>
            <person name="Youssef N."/>
            <person name="Fhoula I."/>
            <person name="Ben Dhia O."/>
            <person name="Mahjoubi M."/>
            <person name="Ouzari H.I."/>
            <person name="Cherif A."/>
        </authorList>
    </citation>
    <scope>NUCLEOTIDE SEQUENCE [LARGE SCALE GENOMIC DNA]</scope>
    <source>
        <strain evidence="2 3">N11</strain>
    </source>
</reference>